<dbReference type="Gene3D" id="3.90.245.10">
    <property type="entry name" value="Ribonucleoside hydrolase-like"/>
    <property type="match status" value="1"/>
</dbReference>
<name>A0A4U9WAA6_SERFO</name>
<reference evidence="1" key="1">
    <citation type="submission" date="2019-05" db="EMBL/GenBank/DDBJ databases">
        <authorList>
            <consortium name="Pathogen Informatics"/>
        </authorList>
    </citation>
    <scope>NUCLEOTIDE SEQUENCE [LARGE SCALE GENOMIC DNA]</scope>
    <source>
        <strain evidence="1">NCTC12965</strain>
    </source>
</reference>
<protein>
    <submittedName>
        <fullName evidence="1">Uncharacterized protein</fullName>
    </submittedName>
</protein>
<dbReference type="GO" id="GO:0016799">
    <property type="term" value="F:hydrolase activity, hydrolyzing N-glycosyl compounds"/>
    <property type="evidence" value="ECO:0007669"/>
    <property type="project" value="InterPro"/>
</dbReference>
<dbReference type="EMBL" id="CABEEZ010000133">
    <property type="protein sequence ID" value="VTR55796.1"/>
    <property type="molecule type" value="Genomic_DNA"/>
</dbReference>
<gene>
    <name evidence="1" type="ORF">NCTC12965_07069</name>
</gene>
<organism evidence="1">
    <name type="scientific">Serratia fonticola</name>
    <dbReference type="NCBI Taxonomy" id="47917"/>
    <lineage>
        <taxon>Bacteria</taxon>
        <taxon>Pseudomonadati</taxon>
        <taxon>Pseudomonadota</taxon>
        <taxon>Gammaproteobacteria</taxon>
        <taxon>Enterobacterales</taxon>
        <taxon>Yersiniaceae</taxon>
        <taxon>Serratia</taxon>
    </lineage>
</organism>
<dbReference type="InterPro" id="IPR036452">
    <property type="entry name" value="Ribo_hydro-like"/>
</dbReference>
<evidence type="ECO:0000313" key="1">
    <source>
        <dbReference type="EMBL" id="VTR55796.1"/>
    </source>
</evidence>
<accession>A0A4U9WAA6</accession>
<sequence>MTVRKVPIDIELTGALILGMTITDFRFPSPADCYTRVALKLDETAFWDLFVDALEGIGEVEKWGMAGIIGDIAGRDPDNSIESMPLDRLMQADLVPVKHYPSEFYCSQV</sequence>
<proteinExistence type="predicted"/>
<dbReference type="SUPFAM" id="SSF53590">
    <property type="entry name" value="Nucleoside hydrolase"/>
    <property type="match status" value="1"/>
</dbReference>
<dbReference type="AlphaFoldDB" id="A0A4U9WAA6"/>